<gene>
    <name evidence="11 12 13" type="primary">LOC108633134</name>
</gene>
<dbReference type="Gene3D" id="3.50.50.60">
    <property type="entry name" value="FAD/NAD(P)-binding domain"/>
    <property type="match status" value="1"/>
</dbReference>
<evidence type="ECO:0000313" key="10">
    <source>
        <dbReference type="Proteomes" id="UP000694925"/>
    </source>
</evidence>
<dbReference type="RefSeq" id="XP_017893649.1">
    <property type="nucleotide sequence ID" value="XM_018038160.2"/>
</dbReference>
<organism evidence="10 12">
    <name type="scientific">Ceratina calcarata</name>
    <dbReference type="NCBI Taxonomy" id="156304"/>
    <lineage>
        <taxon>Eukaryota</taxon>
        <taxon>Metazoa</taxon>
        <taxon>Ecdysozoa</taxon>
        <taxon>Arthropoda</taxon>
        <taxon>Hexapoda</taxon>
        <taxon>Insecta</taxon>
        <taxon>Pterygota</taxon>
        <taxon>Neoptera</taxon>
        <taxon>Endopterygota</taxon>
        <taxon>Hymenoptera</taxon>
        <taxon>Apocrita</taxon>
        <taxon>Aculeata</taxon>
        <taxon>Apoidea</taxon>
        <taxon>Anthophila</taxon>
        <taxon>Apidae</taxon>
        <taxon>Ceratina</taxon>
        <taxon>Zadontomerus</taxon>
    </lineage>
</organism>
<reference evidence="11 12" key="1">
    <citation type="submission" date="2025-04" db="UniProtKB">
        <authorList>
            <consortium name="RefSeq"/>
        </authorList>
    </citation>
    <scope>IDENTIFICATION</scope>
    <source>
        <tissue evidence="11 12">Whole body</tissue>
    </source>
</reference>
<dbReference type="CTD" id="79944"/>
<evidence type="ECO:0000256" key="1">
    <source>
        <dbReference type="ARBA" id="ARBA00001974"/>
    </source>
</evidence>
<sequence length="442" mass="49501">MLASFTKRNVLQQLFQVCRCGSTSSTESCNTFDLVIVGGGIVGCATAREMLKRHPGLKMAIVEKENAIARHQTGHNSGVIHAGIYYKPGSLKAKLCVEGSKLVYDYLCKKDIPHKKVGKLIVAQNKEQAKRLDDLYSRGIENNVPDLQMVEKDCISKYEAKCLGERALWSPWTGIVDWALVCNHFAKDFEEMGGKIYVNYEVTGFTQMSQCNEKQELTPILINSKNKCIPAKYVLTCAGLHSDRLAVMTGCDVSPRIIPFRGEYMLLVEDKKHLCTTNIYPVPDPRFPFLGVHFTPKINGEIYLGPNAVLALSREGYRWCDINVKDCIEMIKFPGLYKFVFKYFIPGCKEMITSIFYPLAVRDLKKFIPEVTWRDVKRGPAGVRAQAMNSDGSLVDDFVFDSGKGAVGQRVIHCRNAPSPAATSSMAIGKYIADKLEKDFKF</sequence>
<dbReference type="NCBIfam" id="NF008726">
    <property type="entry name" value="PRK11728.1"/>
    <property type="match status" value="1"/>
</dbReference>
<evidence type="ECO:0000256" key="7">
    <source>
        <dbReference type="ARBA" id="ARBA00038878"/>
    </source>
</evidence>
<name>A0AAJ7JHZ5_9HYME</name>
<keyword evidence="3" id="KW-0274">FAD</keyword>
<keyword evidence="2" id="KW-0285">Flavoprotein</keyword>
<evidence type="ECO:0000256" key="6">
    <source>
        <dbReference type="ARBA" id="ARBA00037941"/>
    </source>
</evidence>
<evidence type="ECO:0000256" key="5">
    <source>
        <dbReference type="ARBA" id="ARBA00036066"/>
    </source>
</evidence>
<evidence type="ECO:0000313" key="12">
    <source>
        <dbReference type="RefSeq" id="XP_017893649.1"/>
    </source>
</evidence>
<accession>A0AAJ7JHZ5</accession>
<dbReference type="Pfam" id="PF01266">
    <property type="entry name" value="DAO"/>
    <property type="match status" value="1"/>
</dbReference>
<dbReference type="PANTHER" id="PTHR43104:SF2">
    <property type="entry name" value="L-2-HYDROXYGLUTARATE DEHYDROGENASE, MITOCHONDRIAL"/>
    <property type="match status" value="1"/>
</dbReference>
<keyword evidence="10" id="KW-1185">Reference proteome</keyword>
<dbReference type="GO" id="GO:0047545">
    <property type="term" value="F:(S)-2-hydroxyglutarate dehydrogenase activity"/>
    <property type="evidence" value="ECO:0007669"/>
    <property type="project" value="UniProtKB-EC"/>
</dbReference>
<feature type="domain" description="FAD dependent oxidoreductase" evidence="9">
    <location>
        <begin position="33"/>
        <end position="434"/>
    </location>
</feature>
<evidence type="ECO:0000256" key="3">
    <source>
        <dbReference type="ARBA" id="ARBA00022827"/>
    </source>
</evidence>
<dbReference type="Gene3D" id="3.30.9.10">
    <property type="entry name" value="D-Amino Acid Oxidase, subunit A, domain 2"/>
    <property type="match status" value="1"/>
</dbReference>
<dbReference type="InterPro" id="IPR036188">
    <property type="entry name" value="FAD/NAD-bd_sf"/>
</dbReference>
<dbReference type="RefSeq" id="XP_017893648.1">
    <property type="nucleotide sequence ID" value="XM_018038159.2"/>
</dbReference>
<dbReference type="InterPro" id="IPR006076">
    <property type="entry name" value="FAD-dep_OxRdtase"/>
</dbReference>
<keyword evidence="4" id="KW-0560">Oxidoreductase</keyword>
<evidence type="ECO:0000259" key="9">
    <source>
        <dbReference type="Pfam" id="PF01266"/>
    </source>
</evidence>
<evidence type="ECO:0000256" key="8">
    <source>
        <dbReference type="ARBA" id="ARBA00041137"/>
    </source>
</evidence>
<comment type="cofactor">
    <cofactor evidence="1">
        <name>FAD</name>
        <dbReference type="ChEBI" id="CHEBI:57692"/>
    </cofactor>
</comment>
<dbReference type="PANTHER" id="PTHR43104">
    <property type="entry name" value="L-2-HYDROXYGLUTARATE DEHYDROGENASE, MITOCHONDRIAL"/>
    <property type="match status" value="1"/>
</dbReference>
<dbReference type="RefSeq" id="XP_026666836.1">
    <property type="nucleotide sequence ID" value="XM_026811035.1"/>
</dbReference>
<dbReference type="Proteomes" id="UP000694925">
    <property type="component" value="Unplaced"/>
</dbReference>
<evidence type="ECO:0000256" key="4">
    <source>
        <dbReference type="ARBA" id="ARBA00023002"/>
    </source>
</evidence>
<dbReference type="SUPFAM" id="SSF51905">
    <property type="entry name" value="FAD/NAD(P)-binding domain"/>
    <property type="match status" value="1"/>
</dbReference>
<evidence type="ECO:0000313" key="13">
    <source>
        <dbReference type="RefSeq" id="XP_026666836.1"/>
    </source>
</evidence>
<dbReference type="KEGG" id="ccal:108633134"/>
<dbReference type="EC" id="1.1.99.2" evidence="7"/>
<protein>
    <recommendedName>
        <fullName evidence="8">L-2-hydroxyglutarate dehydrogenase, mitochondrial</fullName>
        <ecNumber evidence="7">1.1.99.2</ecNumber>
    </recommendedName>
</protein>
<comment type="similarity">
    <text evidence="6">Belongs to the L2HGDH family.</text>
</comment>
<comment type="catalytic activity">
    <reaction evidence="5">
        <text>(S)-2-hydroxyglutarate + A = 2-oxoglutarate + AH2</text>
        <dbReference type="Rhea" id="RHEA:21252"/>
        <dbReference type="ChEBI" id="CHEBI:13193"/>
        <dbReference type="ChEBI" id="CHEBI:16782"/>
        <dbReference type="ChEBI" id="CHEBI:16810"/>
        <dbReference type="ChEBI" id="CHEBI:17499"/>
        <dbReference type="EC" id="1.1.99.2"/>
    </reaction>
</comment>
<evidence type="ECO:0000313" key="11">
    <source>
        <dbReference type="RefSeq" id="XP_017893648.1"/>
    </source>
</evidence>
<proteinExistence type="inferred from homology"/>
<dbReference type="AlphaFoldDB" id="A0AAJ7JHZ5"/>
<dbReference type="GeneID" id="108633134"/>
<evidence type="ECO:0000256" key="2">
    <source>
        <dbReference type="ARBA" id="ARBA00022630"/>
    </source>
</evidence>